<proteinExistence type="predicted"/>
<dbReference type="Proteomes" id="UP000029453">
    <property type="component" value="Unassembled WGS sequence"/>
</dbReference>
<evidence type="ECO:0000313" key="2">
    <source>
        <dbReference type="Proteomes" id="UP000029453"/>
    </source>
</evidence>
<keyword evidence="2" id="KW-1185">Reference proteome</keyword>
<organism evidence="1 2">
    <name type="scientific">Paenibacillus popilliae ATCC 14706</name>
    <dbReference type="NCBI Taxonomy" id="1212764"/>
    <lineage>
        <taxon>Bacteria</taxon>
        <taxon>Bacillati</taxon>
        <taxon>Bacillota</taxon>
        <taxon>Bacilli</taxon>
        <taxon>Bacillales</taxon>
        <taxon>Paenibacillaceae</taxon>
        <taxon>Paenibacillus</taxon>
    </lineage>
</organism>
<accession>M9LLY5</accession>
<keyword evidence="1" id="KW-0808">Transferase</keyword>
<comment type="caution">
    <text evidence="1">The sequence shown here is derived from an EMBL/GenBank/DDBJ whole genome shotgun (WGS) entry which is preliminary data.</text>
</comment>
<keyword evidence="1" id="KW-0489">Methyltransferase</keyword>
<reference evidence="1 2" key="1">
    <citation type="submission" date="2012-10" db="EMBL/GenBank/DDBJ databases">
        <title>Draft Genome Sequence of Paenibacillus popilliae ATCC 14706T.</title>
        <authorList>
            <person name="Iiyama K."/>
            <person name="Mori K."/>
            <person name="Mon H."/>
            <person name="Chieda Y."/>
            <person name="Lee J.M."/>
            <person name="Kusakabe T."/>
            <person name="Tashiro K."/>
            <person name="Asano S."/>
            <person name="Yasunaga-Aoki C."/>
            <person name="Shimizu S."/>
        </authorList>
    </citation>
    <scope>NUCLEOTIDE SEQUENCE [LARGE SCALE GENOMIC DNA]</scope>
    <source>
        <strain evidence="1 2">ATCC 14706</strain>
    </source>
</reference>
<dbReference type="EMBL" id="BALG01000464">
    <property type="protein sequence ID" value="GAC44345.1"/>
    <property type="molecule type" value="Genomic_DNA"/>
</dbReference>
<protein>
    <submittedName>
        <fullName evidence="1">Predicted rRNA methylase</fullName>
    </submittedName>
</protein>
<dbReference type="RefSeq" id="WP_006288160.1">
    <property type="nucleotide sequence ID" value="NZ_BALG01000464.1"/>
</dbReference>
<dbReference type="OrthoDB" id="2586028at2"/>
<evidence type="ECO:0000313" key="1">
    <source>
        <dbReference type="EMBL" id="GAC44345.1"/>
    </source>
</evidence>
<gene>
    <name evidence="1" type="ORF">PPOP_3749</name>
</gene>
<name>M9LLY5_PAEPP</name>
<sequence>MRIQGYKVTRGIDVHNHSFGGESWRTPICPNCGTNLHLIFNFDLNDNKLKKLENGKIDSIPLISCLNCSSYWSAQVFKIEPQTRIISILKQSDKENWISEEEDRLPYPLPFSKMKIEELQVIDMPTIDGDTDRAFEALGLEYVCRILDEPLFVTEPIHKKCYGCNEIMEYVATICSEDYDSEGLVHEGFTFNFGESFLYFYFCKSCNILETEMQST</sequence>
<dbReference type="AlphaFoldDB" id="M9LLY5"/>
<dbReference type="GO" id="GO:0032259">
    <property type="term" value="P:methylation"/>
    <property type="evidence" value="ECO:0007669"/>
    <property type="project" value="UniProtKB-KW"/>
</dbReference>
<dbReference type="GO" id="GO:0008168">
    <property type="term" value="F:methyltransferase activity"/>
    <property type="evidence" value="ECO:0007669"/>
    <property type="project" value="UniProtKB-KW"/>
</dbReference>